<evidence type="ECO:0000256" key="1">
    <source>
        <dbReference type="SAM" id="MobiDB-lite"/>
    </source>
</evidence>
<feature type="compositionally biased region" description="Basic and acidic residues" evidence="1">
    <location>
        <begin position="32"/>
        <end position="44"/>
    </location>
</feature>
<proteinExistence type="predicted"/>
<sequence length="121" mass="12322">MAIADPDTRPREGRTRGPRSGARRIPPPLSPRESREPLVVRRSTEGPARPGLAVAGPGASECQGNAVASAGLHPKSRASTARPPRPGSGAPAARYALAAEQAPAGARRAPGAAQTSPRGVR</sequence>
<dbReference type="STRING" id="1254432.SCE1572_04115"/>
<reference evidence="2 3" key="1">
    <citation type="journal article" date="2013" name="Sci. Rep.">
        <title>Extraordinary expansion of a Sorangium cellulosum genome from an alkaline milieu.</title>
        <authorList>
            <person name="Han K."/>
            <person name="Li Z.F."/>
            <person name="Peng R."/>
            <person name="Zhu L.P."/>
            <person name="Zhou T."/>
            <person name="Wang L.G."/>
            <person name="Li S.G."/>
            <person name="Zhang X.B."/>
            <person name="Hu W."/>
            <person name="Wu Z.H."/>
            <person name="Qin N."/>
            <person name="Li Y.Z."/>
        </authorList>
    </citation>
    <scope>NUCLEOTIDE SEQUENCE [LARGE SCALE GENOMIC DNA]</scope>
    <source>
        <strain evidence="2 3">So0157-2</strain>
    </source>
</reference>
<feature type="region of interest" description="Disordered" evidence="1">
    <location>
        <begin position="1"/>
        <end position="121"/>
    </location>
</feature>
<protein>
    <submittedName>
        <fullName evidence="2">Uncharacterized protein</fullName>
    </submittedName>
</protein>
<accession>S4XT40</accession>
<dbReference type="KEGG" id="scu:SCE1572_04115"/>
<name>S4XT40_SORCE</name>
<dbReference type="HOGENOM" id="CLU_2036524_0_0_7"/>
<gene>
    <name evidence="2" type="ORF">SCE1572_04115</name>
</gene>
<evidence type="ECO:0000313" key="2">
    <source>
        <dbReference type="EMBL" id="AGP33753.1"/>
    </source>
</evidence>
<feature type="compositionally biased region" description="Basic and acidic residues" evidence="1">
    <location>
        <begin position="1"/>
        <end position="15"/>
    </location>
</feature>
<dbReference type="EMBL" id="CP003969">
    <property type="protein sequence ID" value="AGP33753.1"/>
    <property type="molecule type" value="Genomic_DNA"/>
</dbReference>
<organism evidence="2 3">
    <name type="scientific">Sorangium cellulosum So0157-2</name>
    <dbReference type="NCBI Taxonomy" id="1254432"/>
    <lineage>
        <taxon>Bacteria</taxon>
        <taxon>Pseudomonadati</taxon>
        <taxon>Myxococcota</taxon>
        <taxon>Polyangia</taxon>
        <taxon>Polyangiales</taxon>
        <taxon>Polyangiaceae</taxon>
        <taxon>Sorangium</taxon>
    </lineage>
</organism>
<dbReference type="AlphaFoldDB" id="S4XT40"/>
<dbReference type="Proteomes" id="UP000014803">
    <property type="component" value="Chromosome"/>
</dbReference>
<evidence type="ECO:0000313" key="3">
    <source>
        <dbReference type="Proteomes" id="UP000014803"/>
    </source>
</evidence>
<dbReference type="PATRIC" id="fig|1254432.3.peg.912"/>
<feature type="compositionally biased region" description="Low complexity" evidence="1">
    <location>
        <begin position="87"/>
        <end position="114"/>
    </location>
</feature>